<evidence type="ECO:0000313" key="2">
    <source>
        <dbReference type="Proteomes" id="UP000038045"/>
    </source>
</evidence>
<evidence type="ECO:0000313" key="3">
    <source>
        <dbReference type="WBParaSite" id="PTRK_0000130766.1"/>
    </source>
</evidence>
<dbReference type="WBParaSite" id="PTRK_0000130766.1">
    <property type="protein sequence ID" value="PTRK_0000130766.1"/>
    <property type="gene ID" value="PTRK_0000130766"/>
</dbReference>
<reference evidence="3" key="1">
    <citation type="submission" date="2017-02" db="UniProtKB">
        <authorList>
            <consortium name="WormBaseParasite"/>
        </authorList>
    </citation>
    <scope>IDENTIFICATION</scope>
</reference>
<organism evidence="2 3">
    <name type="scientific">Parastrongyloides trichosuri</name>
    <name type="common">Possum-specific nematode worm</name>
    <dbReference type="NCBI Taxonomy" id="131310"/>
    <lineage>
        <taxon>Eukaryota</taxon>
        <taxon>Metazoa</taxon>
        <taxon>Ecdysozoa</taxon>
        <taxon>Nematoda</taxon>
        <taxon>Chromadorea</taxon>
        <taxon>Rhabditida</taxon>
        <taxon>Tylenchina</taxon>
        <taxon>Panagrolaimomorpha</taxon>
        <taxon>Strongyloidoidea</taxon>
        <taxon>Strongyloididae</taxon>
        <taxon>Parastrongyloides</taxon>
    </lineage>
</organism>
<keyword evidence="1" id="KW-0812">Transmembrane</keyword>
<evidence type="ECO:0000256" key="1">
    <source>
        <dbReference type="SAM" id="Phobius"/>
    </source>
</evidence>
<dbReference type="Proteomes" id="UP000038045">
    <property type="component" value="Unplaced"/>
</dbReference>
<feature type="transmembrane region" description="Helical" evidence="1">
    <location>
        <begin position="48"/>
        <end position="68"/>
    </location>
</feature>
<dbReference type="AlphaFoldDB" id="A0A0N4Z328"/>
<accession>A0A0N4Z328</accession>
<keyword evidence="1" id="KW-0472">Membrane</keyword>
<proteinExistence type="predicted"/>
<keyword evidence="2" id="KW-1185">Reference proteome</keyword>
<sequence length="95" mass="11187">MLDNKLLILPLIILDTILEYNISNSTANLDFLTPSVEELHRQQQDAKICLMGWLVMFIWVAIICYATRDFWFGSHYMEEDSKNNNNQDERFGEEV</sequence>
<name>A0A0N4Z328_PARTI</name>
<protein>
    <submittedName>
        <fullName evidence="3">Uncharacterized protein</fullName>
    </submittedName>
</protein>
<keyword evidence="1" id="KW-1133">Transmembrane helix</keyword>